<keyword evidence="2" id="KW-1185">Reference proteome</keyword>
<dbReference type="AlphaFoldDB" id="A0A8R7TTE3"/>
<dbReference type="EnsemblPlants" id="TuG1812G0300001598.01.T03">
    <property type="protein sequence ID" value="TuG1812G0300001598.01.T03"/>
    <property type="gene ID" value="TuG1812G0300001598.01"/>
</dbReference>
<reference evidence="1" key="2">
    <citation type="submission" date="2018-03" db="EMBL/GenBank/DDBJ databases">
        <title>The Triticum urartu genome reveals the dynamic nature of wheat genome evolution.</title>
        <authorList>
            <person name="Ling H."/>
            <person name="Ma B."/>
            <person name="Shi X."/>
            <person name="Liu H."/>
            <person name="Dong L."/>
            <person name="Sun H."/>
            <person name="Cao Y."/>
            <person name="Gao Q."/>
            <person name="Zheng S."/>
            <person name="Li Y."/>
            <person name="Yu Y."/>
            <person name="Du H."/>
            <person name="Qi M."/>
            <person name="Li Y."/>
            <person name="Yu H."/>
            <person name="Cui Y."/>
            <person name="Wang N."/>
            <person name="Chen C."/>
            <person name="Wu H."/>
            <person name="Zhao Y."/>
            <person name="Zhang J."/>
            <person name="Li Y."/>
            <person name="Zhou W."/>
            <person name="Zhang B."/>
            <person name="Hu W."/>
            <person name="Eijk M."/>
            <person name="Tang J."/>
            <person name="Witsenboer H."/>
            <person name="Zhao S."/>
            <person name="Li Z."/>
            <person name="Zhang A."/>
            <person name="Wang D."/>
            <person name="Liang C."/>
        </authorList>
    </citation>
    <scope>NUCLEOTIDE SEQUENCE [LARGE SCALE GENOMIC DNA]</scope>
    <source>
        <strain evidence="1">cv. G1812</strain>
    </source>
</reference>
<evidence type="ECO:0000313" key="1">
    <source>
        <dbReference type="EnsemblPlants" id="TuG1812G0300001598.01.T03"/>
    </source>
</evidence>
<sequence>MHVNTCEPYTFRQEYQQSQNDKTNLERYLEEYVQSSWYGNFPGQLGLSCYQ</sequence>
<accession>A0A8R7TTE3</accession>
<dbReference type="Gramene" id="TuG1812G0300001598.01.T03">
    <property type="protein sequence ID" value="TuG1812G0300001598.01.T03"/>
    <property type="gene ID" value="TuG1812G0300001598.01"/>
</dbReference>
<evidence type="ECO:0000313" key="2">
    <source>
        <dbReference type="Proteomes" id="UP000015106"/>
    </source>
</evidence>
<reference evidence="1" key="3">
    <citation type="submission" date="2022-06" db="UniProtKB">
        <authorList>
            <consortium name="EnsemblPlants"/>
        </authorList>
    </citation>
    <scope>IDENTIFICATION</scope>
</reference>
<reference evidence="2" key="1">
    <citation type="journal article" date="2013" name="Nature">
        <title>Draft genome of the wheat A-genome progenitor Triticum urartu.</title>
        <authorList>
            <person name="Ling H.Q."/>
            <person name="Zhao S."/>
            <person name="Liu D."/>
            <person name="Wang J."/>
            <person name="Sun H."/>
            <person name="Zhang C."/>
            <person name="Fan H."/>
            <person name="Li D."/>
            <person name="Dong L."/>
            <person name="Tao Y."/>
            <person name="Gao C."/>
            <person name="Wu H."/>
            <person name="Li Y."/>
            <person name="Cui Y."/>
            <person name="Guo X."/>
            <person name="Zheng S."/>
            <person name="Wang B."/>
            <person name="Yu K."/>
            <person name="Liang Q."/>
            <person name="Yang W."/>
            <person name="Lou X."/>
            <person name="Chen J."/>
            <person name="Feng M."/>
            <person name="Jian J."/>
            <person name="Zhang X."/>
            <person name="Luo G."/>
            <person name="Jiang Y."/>
            <person name="Liu J."/>
            <person name="Wang Z."/>
            <person name="Sha Y."/>
            <person name="Zhang B."/>
            <person name="Wu H."/>
            <person name="Tang D."/>
            <person name="Shen Q."/>
            <person name="Xue P."/>
            <person name="Zou S."/>
            <person name="Wang X."/>
            <person name="Liu X."/>
            <person name="Wang F."/>
            <person name="Yang Y."/>
            <person name="An X."/>
            <person name="Dong Z."/>
            <person name="Zhang K."/>
            <person name="Zhang X."/>
            <person name="Luo M.C."/>
            <person name="Dvorak J."/>
            <person name="Tong Y."/>
            <person name="Wang J."/>
            <person name="Yang H."/>
            <person name="Li Z."/>
            <person name="Wang D."/>
            <person name="Zhang A."/>
            <person name="Wang J."/>
        </authorList>
    </citation>
    <scope>NUCLEOTIDE SEQUENCE</scope>
    <source>
        <strain evidence="2">cv. G1812</strain>
    </source>
</reference>
<proteinExistence type="predicted"/>
<protein>
    <submittedName>
        <fullName evidence="1">Uncharacterized protein</fullName>
    </submittedName>
</protein>
<dbReference type="Proteomes" id="UP000015106">
    <property type="component" value="Chromosome 3"/>
</dbReference>
<organism evidence="1 2">
    <name type="scientific">Triticum urartu</name>
    <name type="common">Red wild einkorn</name>
    <name type="synonym">Crithodium urartu</name>
    <dbReference type="NCBI Taxonomy" id="4572"/>
    <lineage>
        <taxon>Eukaryota</taxon>
        <taxon>Viridiplantae</taxon>
        <taxon>Streptophyta</taxon>
        <taxon>Embryophyta</taxon>
        <taxon>Tracheophyta</taxon>
        <taxon>Spermatophyta</taxon>
        <taxon>Magnoliopsida</taxon>
        <taxon>Liliopsida</taxon>
        <taxon>Poales</taxon>
        <taxon>Poaceae</taxon>
        <taxon>BOP clade</taxon>
        <taxon>Pooideae</taxon>
        <taxon>Triticodae</taxon>
        <taxon>Triticeae</taxon>
        <taxon>Triticinae</taxon>
        <taxon>Triticum</taxon>
    </lineage>
</organism>
<name>A0A8R7TTE3_TRIUA</name>